<proteinExistence type="predicted"/>
<evidence type="ECO:0000259" key="9">
    <source>
        <dbReference type="PROSITE" id="PS51030"/>
    </source>
</evidence>
<keyword evidence="7" id="KW-0675">Receptor</keyword>
<dbReference type="GO" id="GO:0000122">
    <property type="term" value="P:negative regulation of transcription by RNA polymerase II"/>
    <property type="evidence" value="ECO:0007669"/>
    <property type="project" value="TreeGrafter"/>
</dbReference>
<feature type="domain" description="Nuclear receptor" evidence="9">
    <location>
        <begin position="41"/>
        <end position="117"/>
    </location>
</feature>
<keyword evidence="6" id="KW-0804">Transcription</keyword>
<organism evidence="10 11">
    <name type="scientific">Adineta ricciae</name>
    <name type="common">Rotifer</name>
    <dbReference type="NCBI Taxonomy" id="249248"/>
    <lineage>
        <taxon>Eukaryota</taxon>
        <taxon>Metazoa</taxon>
        <taxon>Spiralia</taxon>
        <taxon>Gnathifera</taxon>
        <taxon>Rotifera</taxon>
        <taxon>Eurotatoria</taxon>
        <taxon>Bdelloidea</taxon>
        <taxon>Adinetida</taxon>
        <taxon>Adinetidae</taxon>
        <taxon>Adineta</taxon>
    </lineage>
</organism>
<evidence type="ECO:0000256" key="3">
    <source>
        <dbReference type="ARBA" id="ARBA00022833"/>
    </source>
</evidence>
<keyword evidence="8" id="KW-0539">Nucleus</keyword>
<evidence type="ECO:0000256" key="8">
    <source>
        <dbReference type="ARBA" id="ARBA00023242"/>
    </source>
</evidence>
<sequence length="398" mass="45222">MGTVQIKTKKIKIATPAFINESIWCYIKSNQMSLNRPARPLKLCLVCDDFARGMNFDVLTCMSCKAFFRRHAAQAGKELRCLLNNDCSITQQTRGACSACRLKKCLALGMNPALIRSSPKKLKNTTQSQLCDASIEDKQIVRLPQPTTLSLLAKDNSTLTFDEWNLLSNVIHAYDEENVITAAQKLLREQASLPVKIRAKRMMVFELIGTFFSAIKPFLYYSPHFHSLSPDVRRVLIENNLNGMGALNAMFGAYELKLFGNDSHVRTCYEIYGEEYVKDSELLANRSEQNGTLVKMFLITLAFSTNCSLVEECQITTSTNTSVTSSIALTRIQDVFIVMLWKYLVYQYGYLGAVRRLDHLVKFYLDILNRLNELNSKEHRDMINVIIDQTTHSLTLDD</sequence>
<evidence type="ECO:0000256" key="5">
    <source>
        <dbReference type="ARBA" id="ARBA00023125"/>
    </source>
</evidence>
<comment type="caution">
    <text evidence="10">The sequence shown here is derived from an EMBL/GenBank/DDBJ whole genome shotgun (WGS) entry which is preliminary data.</text>
</comment>
<dbReference type="SUPFAM" id="SSF57716">
    <property type="entry name" value="Glucocorticoid receptor-like (DNA-binding domain)"/>
    <property type="match status" value="1"/>
</dbReference>
<evidence type="ECO:0000256" key="1">
    <source>
        <dbReference type="ARBA" id="ARBA00022723"/>
    </source>
</evidence>
<dbReference type="InterPro" id="IPR013088">
    <property type="entry name" value="Znf_NHR/GATA"/>
</dbReference>
<dbReference type="PROSITE" id="PS51030">
    <property type="entry name" value="NUCLEAR_REC_DBD_2"/>
    <property type="match status" value="1"/>
</dbReference>
<evidence type="ECO:0000256" key="2">
    <source>
        <dbReference type="ARBA" id="ARBA00022771"/>
    </source>
</evidence>
<dbReference type="EMBL" id="CAJNOJ010000071">
    <property type="protein sequence ID" value="CAF1030711.1"/>
    <property type="molecule type" value="Genomic_DNA"/>
</dbReference>
<dbReference type="InterPro" id="IPR050234">
    <property type="entry name" value="Nuclear_hormone_rcpt_NR1"/>
</dbReference>
<dbReference type="GO" id="GO:0030154">
    <property type="term" value="P:cell differentiation"/>
    <property type="evidence" value="ECO:0007669"/>
    <property type="project" value="TreeGrafter"/>
</dbReference>
<keyword evidence="4" id="KW-0805">Transcription regulation</keyword>
<dbReference type="Proteomes" id="UP000663852">
    <property type="component" value="Unassembled WGS sequence"/>
</dbReference>
<dbReference type="AlphaFoldDB" id="A0A814J4V8"/>
<keyword evidence="2" id="KW-0863">Zinc-finger</keyword>
<dbReference type="InterPro" id="IPR001628">
    <property type="entry name" value="Znf_hrmn_rcpt"/>
</dbReference>
<keyword evidence="3" id="KW-0862">Zinc</keyword>
<dbReference type="PROSITE" id="PS00031">
    <property type="entry name" value="NUCLEAR_REC_DBD_1"/>
    <property type="match status" value="1"/>
</dbReference>
<evidence type="ECO:0000313" key="10">
    <source>
        <dbReference type="EMBL" id="CAF1030711.1"/>
    </source>
</evidence>
<protein>
    <recommendedName>
        <fullName evidence="9">Nuclear receptor domain-containing protein</fullName>
    </recommendedName>
</protein>
<dbReference type="OrthoDB" id="5850793at2759"/>
<evidence type="ECO:0000313" key="11">
    <source>
        <dbReference type="Proteomes" id="UP000663852"/>
    </source>
</evidence>
<dbReference type="Pfam" id="PF00105">
    <property type="entry name" value="zf-C4"/>
    <property type="match status" value="1"/>
</dbReference>
<accession>A0A814J4V8</accession>
<reference evidence="10" key="1">
    <citation type="submission" date="2021-02" db="EMBL/GenBank/DDBJ databases">
        <authorList>
            <person name="Nowell W R."/>
        </authorList>
    </citation>
    <scope>NUCLEOTIDE SEQUENCE</scope>
</reference>
<dbReference type="PANTHER" id="PTHR24082:SF283">
    <property type="entry name" value="NUCLEAR HORMONE RECEPTOR HR96"/>
    <property type="match status" value="1"/>
</dbReference>
<name>A0A814J4V8_ADIRI</name>
<dbReference type="GO" id="GO:0008270">
    <property type="term" value="F:zinc ion binding"/>
    <property type="evidence" value="ECO:0007669"/>
    <property type="project" value="UniProtKB-KW"/>
</dbReference>
<dbReference type="Gene3D" id="3.30.50.10">
    <property type="entry name" value="Erythroid Transcription Factor GATA-1, subunit A"/>
    <property type="match status" value="1"/>
</dbReference>
<evidence type="ECO:0000256" key="7">
    <source>
        <dbReference type="ARBA" id="ARBA00023170"/>
    </source>
</evidence>
<keyword evidence="1" id="KW-0479">Metal-binding</keyword>
<dbReference type="GO" id="GO:0000978">
    <property type="term" value="F:RNA polymerase II cis-regulatory region sequence-specific DNA binding"/>
    <property type="evidence" value="ECO:0007669"/>
    <property type="project" value="TreeGrafter"/>
</dbReference>
<evidence type="ECO:0000256" key="6">
    <source>
        <dbReference type="ARBA" id="ARBA00023163"/>
    </source>
</evidence>
<dbReference type="GO" id="GO:0045944">
    <property type="term" value="P:positive regulation of transcription by RNA polymerase II"/>
    <property type="evidence" value="ECO:0007669"/>
    <property type="project" value="TreeGrafter"/>
</dbReference>
<dbReference type="PANTHER" id="PTHR24082">
    <property type="entry name" value="NUCLEAR HORMONE RECEPTOR"/>
    <property type="match status" value="1"/>
</dbReference>
<gene>
    <name evidence="10" type="ORF">EDS130_LOCUS16396</name>
</gene>
<dbReference type="SMART" id="SM00399">
    <property type="entry name" value="ZnF_C4"/>
    <property type="match status" value="1"/>
</dbReference>
<keyword evidence="5" id="KW-0238">DNA-binding</keyword>
<evidence type="ECO:0000256" key="4">
    <source>
        <dbReference type="ARBA" id="ARBA00023015"/>
    </source>
</evidence>
<dbReference type="GO" id="GO:0004879">
    <property type="term" value="F:nuclear receptor activity"/>
    <property type="evidence" value="ECO:0007669"/>
    <property type="project" value="TreeGrafter"/>
</dbReference>
<dbReference type="PRINTS" id="PR00047">
    <property type="entry name" value="STROIDFINGER"/>
</dbReference>